<name>A0A6A6XXL7_9PEZI</name>
<feature type="non-terminal residue" evidence="1">
    <location>
        <position position="1"/>
    </location>
</feature>
<sequence>LALLDHPFTDNKYTSALISGMAVLGISQRCGWESALIYTPKIAAIINISRILVLYQAIKMRKERAADIQQKEHFSQKDAEEIVPAHFKFVQEIADRFITLV</sequence>
<dbReference type="GeneID" id="54457250"/>
<accession>A0A6A6XXL7</accession>
<protein>
    <submittedName>
        <fullName evidence="1 3">Uncharacterized protein</fullName>
    </submittedName>
</protein>
<reference evidence="1 3" key="1">
    <citation type="journal article" date="2020" name="Stud. Mycol.">
        <title>101 Dothideomycetes genomes: a test case for predicting lifestyles and emergence of pathogens.</title>
        <authorList>
            <person name="Haridas S."/>
            <person name="Albert R."/>
            <person name="Binder M."/>
            <person name="Bloem J."/>
            <person name="Labutti K."/>
            <person name="Salamov A."/>
            <person name="Andreopoulos B."/>
            <person name="Baker S."/>
            <person name="Barry K."/>
            <person name="Bills G."/>
            <person name="Bluhm B."/>
            <person name="Cannon C."/>
            <person name="Castanera R."/>
            <person name="Culley D."/>
            <person name="Daum C."/>
            <person name="Ezra D."/>
            <person name="Gonzalez J."/>
            <person name="Henrissat B."/>
            <person name="Kuo A."/>
            <person name="Liang C."/>
            <person name="Lipzen A."/>
            <person name="Lutzoni F."/>
            <person name="Magnuson J."/>
            <person name="Mondo S."/>
            <person name="Nolan M."/>
            <person name="Ohm R."/>
            <person name="Pangilinan J."/>
            <person name="Park H.-J."/>
            <person name="Ramirez L."/>
            <person name="Alfaro M."/>
            <person name="Sun H."/>
            <person name="Tritt A."/>
            <person name="Yoshinaga Y."/>
            <person name="Zwiers L.-H."/>
            <person name="Turgeon B."/>
            <person name="Goodwin S."/>
            <person name="Spatafora J."/>
            <person name="Crous P."/>
            <person name="Grigoriev I."/>
        </authorList>
    </citation>
    <scope>NUCLEOTIDE SEQUENCE</scope>
    <source>
        <strain evidence="1 3">CBS 304.34</strain>
    </source>
</reference>
<reference evidence="3" key="3">
    <citation type="submission" date="2025-04" db="UniProtKB">
        <authorList>
            <consortium name="RefSeq"/>
        </authorList>
    </citation>
    <scope>IDENTIFICATION</scope>
    <source>
        <strain evidence="3">CBS 304.34</strain>
    </source>
</reference>
<dbReference type="OrthoDB" id="5425274at2759"/>
<gene>
    <name evidence="1 3" type="ORF">BDZ99DRAFT_403718</name>
</gene>
<evidence type="ECO:0000313" key="2">
    <source>
        <dbReference type="Proteomes" id="UP000504636"/>
    </source>
</evidence>
<proteinExistence type="predicted"/>
<evidence type="ECO:0000313" key="3">
    <source>
        <dbReference type="RefSeq" id="XP_033568260.1"/>
    </source>
</evidence>
<reference evidence="3" key="2">
    <citation type="submission" date="2020-04" db="EMBL/GenBank/DDBJ databases">
        <authorList>
            <consortium name="NCBI Genome Project"/>
        </authorList>
    </citation>
    <scope>NUCLEOTIDE SEQUENCE</scope>
    <source>
        <strain evidence="3">CBS 304.34</strain>
    </source>
</reference>
<dbReference type="AlphaFoldDB" id="A0A6A6XXL7"/>
<dbReference type="EMBL" id="MU003733">
    <property type="protein sequence ID" value="KAF2801296.1"/>
    <property type="molecule type" value="Genomic_DNA"/>
</dbReference>
<dbReference type="Proteomes" id="UP000504636">
    <property type="component" value="Unplaced"/>
</dbReference>
<evidence type="ECO:0000313" key="1">
    <source>
        <dbReference type="EMBL" id="KAF2801296.1"/>
    </source>
</evidence>
<keyword evidence="2" id="KW-1185">Reference proteome</keyword>
<dbReference type="RefSeq" id="XP_033568260.1">
    <property type="nucleotide sequence ID" value="XM_033716357.1"/>
</dbReference>
<organism evidence="1">
    <name type="scientific">Mytilinidion resinicola</name>
    <dbReference type="NCBI Taxonomy" id="574789"/>
    <lineage>
        <taxon>Eukaryota</taxon>
        <taxon>Fungi</taxon>
        <taxon>Dikarya</taxon>
        <taxon>Ascomycota</taxon>
        <taxon>Pezizomycotina</taxon>
        <taxon>Dothideomycetes</taxon>
        <taxon>Pleosporomycetidae</taxon>
        <taxon>Mytilinidiales</taxon>
        <taxon>Mytilinidiaceae</taxon>
        <taxon>Mytilinidion</taxon>
    </lineage>
</organism>